<feature type="region of interest" description="Disordered" evidence="1">
    <location>
        <begin position="1"/>
        <end position="25"/>
    </location>
</feature>
<comment type="caution">
    <text evidence="2">The sequence shown here is derived from an EMBL/GenBank/DDBJ whole genome shotgun (WGS) entry which is preliminary data.</text>
</comment>
<proteinExistence type="predicted"/>
<dbReference type="EMBL" id="JXTB01000552">
    <property type="protein sequence ID" value="PON36833.1"/>
    <property type="molecule type" value="Genomic_DNA"/>
</dbReference>
<gene>
    <name evidence="2" type="ORF">PanWU01x14_325250</name>
</gene>
<evidence type="ECO:0000313" key="3">
    <source>
        <dbReference type="Proteomes" id="UP000237105"/>
    </source>
</evidence>
<reference evidence="3" key="1">
    <citation type="submission" date="2016-06" db="EMBL/GenBank/DDBJ databases">
        <title>Parallel loss of symbiosis genes in relatives of nitrogen-fixing non-legume Parasponia.</title>
        <authorList>
            <person name="Van Velzen R."/>
            <person name="Holmer R."/>
            <person name="Bu F."/>
            <person name="Rutten L."/>
            <person name="Van Zeijl A."/>
            <person name="Liu W."/>
            <person name="Santuari L."/>
            <person name="Cao Q."/>
            <person name="Sharma T."/>
            <person name="Shen D."/>
            <person name="Roswanjaya Y."/>
            <person name="Wardhani T."/>
            <person name="Kalhor M.S."/>
            <person name="Jansen J."/>
            <person name="Van den Hoogen J."/>
            <person name="Gungor B."/>
            <person name="Hartog M."/>
            <person name="Hontelez J."/>
            <person name="Verver J."/>
            <person name="Yang W.-C."/>
            <person name="Schijlen E."/>
            <person name="Repin R."/>
            <person name="Schilthuizen M."/>
            <person name="Schranz E."/>
            <person name="Heidstra R."/>
            <person name="Miyata K."/>
            <person name="Fedorova E."/>
            <person name="Kohlen W."/>
            <person name="Bisseling T."/>
            <person name="Smit S."/>
            <person name="Geurts R."/>
        </authorList>
    </citation>
    <scope>NUCLEOTIDE SEQUENCE [LARGE SCALE GENOMIC DNA]</scope>
    <source>
        <strain evidence="3">cv. WU1-14</strain>
    </source>
</reference>
<sequence length="131" mass="14069">MQSKTQSNGQIKNYNHKLEMPKNSNFQSGQNEVEIYIYLDDPYDETNPTEPVGGRIVAKIFAGDEKSETASLEISGDSGCSGGLWWPATGSWWCGGGSPVICSAGQSLNGGAASCLRPKERAGRARKILRG</sequence>
<feature type="compositionally biased region" description="Polar residues" evidence="1">
    <location>
        <begin position="1"/>
        <end position="13"/>
    </location>
</feature>
<evidence type="ECO:0000313" key="2">
    <source>
        <dbReference type="EMBL" id="PON36833.1"/>
    </source>
</evidence>
<organism evidence="2 3">
    <name type="scientific">Parasponia andersonii</name>
    <name type="common">Sponia andersonii</name>
    <dbReference type="NCBI Taxonomy" id="3476"/>
    <lineage>
        <taxon>Eukaryota</taxon>
        <taxon>Viridiplantae</taxon>
        <taxon>Streptophyta</taxon>
        <taxon>Embryophyta</taxon>
        <taxon>Tracheophyta</taxon>
        <taxon>Spermatophyta</taxon>
        <taxon>Magnoliopsida</taxon>
        <taxon>eudicotyledons</taxon>
        <taxon>Gunneridae</taxon>
        <taxon>Pentapetalae</taxon>
        <taxon>rosids</taxon>
        <taxon>fabids</taxon>
        <taxon>Rosales</taxon>
        <taxon>Cannabaceae</taxon>
        <taxon>Parasponia</taxon>
    </lineage>
</organism>
<accession>A0A2P5AJW0</accession>
<name>A0A2P5AJW0_PARAD</name>
<dbReference type="Proteomes" id="UP000237105">
    <property type="component" value="Unassembled WGS sequence"/>
</dbReference>
<dbReference type="AlphaFoldDB" id="A0A2P5AJW0"/>
<keyword evidence="3" id="KW-1185">Reference proteome</keyword>
<evidence type="ECO:0000256" key="1">
    <source>
        <dbReference type="SAM" id="MobiDB-lite"/>
    </source>
</evidence>
<protein>
    <submittedName>
        <fullName evidence="2">Uncharacterized protein</fullName>
    </submittedName>
</protein>
<feature type="non-terminal residue" evidence="2">
    <location>
        <position position="131"/>
    </location>
</feature>